<feature type="compositionally biased region" description="Low complexity" evidence="7">
    <location>
        <begin position="23"/>
        <end position="37"/>
    </location>
</feature>
<name>A0A167YPK3_9EURO</name>
<keyword evidence="6" id="KW-0137">Centromere</keyword>
<keyword evidence="5" id="KW-0539">Nucleus</keyword>
<evidence type="ECO:0000256" key="4">
    <source>
        <dbReference type="ARBA" id="ARBA00022454"/>
    </source>
</evidence>
<keyword evidence="9" id="KW-1185">Reference proteome</keyword>
<evidence type="ECO:0000256" key="7">
    <source>
        <dbReference type="SAM" id="MobiDB-lite"/>
    </source>
</evidence>
<feature type="region of interest" description="Disordered" evidence="7">
    <location>
        <begin position="1"/>
        <end position="37"/>
    </location>
</feature>
<gene>
    <name evidence="8" type="ORF">AAP_03304</name>
</gene>
<comment type="subcellular location">
    <subcellularLocation>
        <location evidence="2">Chromosome</location>
        <location evidence="2">Centromere</location>
    </subcellularLocation>
    <subcellularLocation>
        <location evidence="1">Nucleus</location>
    </subcellularLocation>
</comment>
<proteinExistence type="inferred from homology"/>
<dbReference type="GO" id="GO:0031511">
    <property type="term" value="C:Mis6-Sim4 complex"/>
    <property type="evidence" value="ECO:0007669"/>
    <property type="project" value="TreeGrafter"/>
</dbReference>
<keyword evidence="4" id="KW-0158">Chromosome</keyword>
<comment type="caution">
    <text evidence="8">The sequence shown here is derived from an EMBL/GenBank/DDBJ whole genome shotgun (WGS) entry which is preliminary data.</text>
</comment>
<evidence type="ECO:0000313" key="9">
    <source>
        <dbReference type="Proteomes" id="UP000242877"/>
    </source>
</evidence>
<dbReference type="InterPro" id="IPR018464">
    <property type="entry name" value="CENP-O"/>
</dbReference>
<comment type="similarity">
    <text evidence="3">Belongs to the CENP-O/MCM21 family.</text>
</comment>
<dbReference type="GO" id="GO:0005634">
    <property type="term" value="C:nucleus"/>
    <property type="evidence" value="ECO:0007669"/>
    <property type="project" value="UniProtKB-SubCell"/>
</dbReference>
<dbReference type="Proteomes" id="UP000242877">
    <property type="component" value="Unassembled WGS sequence"/>
</dbReference>
<dbReference type="PANTHER" id="PTHR14582:SF1">
    <property type="entry name" value="CENTROMERE PROTEIN O"/>
    <property type="match status" value="1"/>
</dbReference>
<evidence type="ECO:0000256" key="2">
    <source>
        <dbReference type="ARBA" id="ARBA00004584"/>
    </source>
</evidence>
<reference evidence="8 9" key="1">
    <citation type="journal article" date="2016" name="Genome Biol. Evol.">
        <title>Divergent and convergent evolution of fungal pathogenicity.</title>
        <authorList>
            <person name="Shang Y."/>
            <person name="Xiao G."/>
            <person name="Zheng P."/>
            <person name="Cen K."/>
            <person name="Zhan S."/>
            <person name="Wang C."/>
        </authorList>
    </citation>
    <scope>NUCLEOTIDE SEQUENCE [LARGE SCALE GENOMIC DNA]</scope>
    <source>
        <strain evidence="8 9">ARSEF 7405</strain>
    </source>
</reference>
<accession>A0A167YPK3</accession>
<dbReference type="EMBL" id="AZGZ01000013">
    <property type="protein sequence ID" value="KZZ91598.1"/>
    <property type="molecule type" value="Genomic_DNA"/>
</dbReference>
<evidence type="ECO:0000256" key="6">
    <source>
        <dbReference type="ARBA" id="ARBA00023328"/>
    </source>
</evidence>
<evidence type="ECO:0000256" key="5">
    <source>
        <dbReference type="ARBA" id="ARBA00023242"/>
    </source>
</evidence>
<evidence type="ECO:0000256" key="1">
    <source>
        <dbReference type="ARBA" id="ARBA00004123"/>
    </source>
</evidence>
<dbReference type="VEuPathDB" id="FungiDB:AAP_03304"/>
<organism evidence="8 9">
    <name type="scientific">Ascosphaera apis ARSEF 7405</name>
    <dbReference type="NCBI Taxonomy" id="392613"/>
    <lineage>
        <taxon>Eukaryota</taxon>
        <taxon>Fungi</taxon>
        <taxon>Dikarya</taxon>
        <taxon>Ascomycota</taxon>
        <taxon>Pezizomycotina</taxon>
        <taxon>Eurotiomycetes</taxon>
        <taxon>Eurotiomycetidae</taxon>
        <taxon>Onygenales</taxon>
        <taxon>Ascosphaeraceae</taxon>
        <taxon>Ascosphaera</taxon>
    </lineage>
</organism>
<protein>
    <submittedName>
        <fullName evidence="8">Centromere protein Cenp-O</fullName>
    </submittedName>
</protein>
<dbReference type="OrthoDB" id="10050372at2759"/>
<evidence type="ECO:0000256" key="3">
    <source>
        <dbReference type="ARBA" id="ARBA00007321"/>
    </source>
</evidence>
<evidence type="ECO:0000313" key="8">
    <source>
        <dbReference type="EMBL" id="KZZ91598.1"/>
    </source>
</evidence>
<dbReference type="PANTHER" id="PTHR14582">
    <property type="entry name" value="INNER KINETOCHORE SUBUNIT MAL2"/>
    <property type="match status" value="1"/>
</dbReference>
<dbReference type="AlphaFoldDB" id="A0A167YPK3"/>
<sequence>MPSVTIHNLPSRPAGSGLRLEEQQQQQESDQTQQDTATAELDARIASLQEQISSLTSRREYITSTILSSPTFQSAIKSYQQQGHTTSSHLLKPLTVQLEKHTKHVESNLHRLVFSVTSFPYTDPSPNLSEEERKLLGVRIDVSRRDGGYEVPFYILLKRVEVDGEVWLSVHRHTIPAFIPVRELERLYLPIPTPKQTREEEGEDEISVLKAKNSPKQDLHTFVAKIRNALVSWHLRVDAVKSLQKQLASSSTNTKTSGLKSITATSLEHSSLRLEFHDGRVGRVKVGETGQIERVIVISADGGREKEVECAIMRGADKDEGIRMDRILSQLEGL</sequence>
<dbReference type="Pfam" id="PF09496">
    <property type="entry name" value="CENP-O"/>
    <property type="match status" value="1"/>
</dbReference>